<evidence type="ECO:0000256" key="1">
    <source>
        <dbReference type="ARBA" id="ARBA00022801"/>
    </source>
</evidence>
<protein>
    <submittedName>
        <fullName evidence="3">Gluconolactonase</fullName>
    </submittedName>
</protein>
<comment type="caution">
    <text evidence="3">The sequence shown here is derived from an EMBL/GenBank/DDBJ whole genome shotgun (WGS) entry which is preliminary data.</text>
</comment>
<proteinExistence type="predicted"/>
<dbReference type="InterPro" id="IPR051262">
    <property type="entry name" value="SMP-30/CGR1_Lactonase"/>
</dbReference>
<keyword evidence="1" id="KW-0378">Hydrolase</keyword>
<keyword evidence="4" id="KW-1185">Reference proteome</keyword>
<dbReference type="PANTHER" id="PTHR47572:SF4">
    <property type="entry name" value="LACTONASE DRP35"/>
    <property type="match status" value="1"/>
</dbReference>
<dbReference type="InterPro" id="IPR013658">
    <property type="entry name" value="SGL"/>
</dbReference>
<feature type="domain" description="SMP-30/Gluconolactonase/LRE-like region" evidence="2">
    <location>
        <begin position="16"/>
        <end position="291"/>
    </location>
</feature>
<reference evidence="3" key="1">
    <citation type="submission" date="2023-03" db="EMBL/GenBank/DDBJ databases">
        <authorList>
            <person name="Steffen K."/>
            <person name="Cardenas P."/>
        </authorList>
    </citation>
    <scope>NUCLEOTIDE SEQUENCE</scope>
</reference>
<gene>
    <name evidence="3" type="ORF">GBAR_LOCUS28249</name>
</gene>
<sequence>MSWNFELVAGPYGGTAEGPVWDGEAVLFTHIPASKILRYDPKSGAVSEYFDESFNTNGLCFDAQGNLYGCQQGRRRIARFDAASNTATSMPHLLGGQRHNNPNDLVVDKSGRIWFTDPYSGIGDSGPQELDHMSVLRIDPKGNDQWDLVRATTDISRPNGILISRDQRTLYIAQSDYGADRRRELRAYPIADDGSLGDYTVLHTFGIDGGAANGDLRGVGSQGVQRGVDGMTLDVDGNIIVCAGWEAAGPGPIIYVFSPAGRVLETHALRVDRPTNCCFGDADMRSLYVTTGGGHLFRARTDRTGWIMWP</sequence>
<organism evidence="3 4">
    <name type="scientific">Geodia barretti</name>
    <name type="common">Barrett's horny sponge</name>
    <dbReference type="NCBI Taxonomy" id="519541"/>
    <lineage>
        <taxon>Eukaryota</taxon>
        <taxon>Metazoa</taxon>
        <taxon>Porifera</taxon>
        <taxon>Demospongiae</taxon>
        <taxon>Heteroscleromorpha</taxon>
        <taxon>Tetractinellida</taxon>
        <taxon>Astrophorina</taxon>
        <taxon>Geodiidae</taxon>
        <taxon>Geodia</taxon>
    </lineage>
</organism>
<evidence type="ECO:0000259" key="2">
    <source>
        <dbReference type="Pfam" id="PF08450"/>
    </source>
</evidence>
<name>A0AA35XBR7_GEOBA</name>
<accession>A0AA35XBR7</accession>
<evidence type="ECO:0000313" key="3">
    <source>
        <dbReference type="EMBL" id="CAI8051609.1"/>
    </source>
</evidence>
<dbReference type="PANTHER" id="PTHR47572">
    <property type="entry name" value="LIPOPROTEIN-RELATED"/>
    <property type="match status" value="1"/>
</dbReference>
<dbReference type="Gene3D" id="2.120.10.30">
    <property type="entry name" value="TolB, C-terminal domain"/>
    <property type="match status" value="1"/>
</dbReference>
<evidence type="ECO:0000313" key="4">
    <source>
        <dbReference type="Proteomes" id="UP001174909"/>
    </source>
</evidence>
<dbReference type="Pfam" id="PF08450">
    <property type="entry name" value="SGL"/>
    <property type="match status" value="1"/>
</dbReference>
<dbReference type="GO" id="GO:0016787">
    <property type="term" value="F:hydrolase activity"/>
    <property type="evidence" value="ECO:0007669"/>
    <property type="project" value="UniProtKB-KW"/>
</dbReference>
<dbReference type="Proteomes" id="UP001174909">
    <property type="component" value="Unassembled WGS sequence"/>
</dbReference>
<dbReference type="SUPFAM" id="SSF63829">
    <property type="entry name" value="Calcium-dependent phosphotriesterase"/>
    <property type="match status" value="1"/>
</dbReference>
<dbReference type="InterPro" id="IPR011042">
    <property type="entry name" value="6-blade_b-propeller_TolB-like"/>
</dbReference>
<dbReference type="EMBL" id="CASHTH010003952">
    <property type="protein sequence ID" value="CAI8051609.1"/>
    <property type="molecule type" value="Genomic_DNA"/>
</dbReference>
<dbReference type="AlphaFoldDB" id="A0AA35XBR7"/>